<sequence>MGCVKLRIKRLESTSNQQVIAKYAHITPHERAKRKLENLEVIKKTFNKLDHDVNIENFMGSSSQTIEELRNQLRVLQAQLTGVQKRLSYWSDLDKIDNVEYLRHMEDLLGESVNQLRLHMRGMPLSQIMSSVQEAQSSSWLPNYDNRLMMLPNEPNFLPHSKTFHFSSNPLTDVFIDGDTVQVANMGSGGDGSEELSRTACSSLQPSEQGACPVYDHSNLSDNKKLRPEMEINLQANPVDYQVNGNFELPRIVYENGHHTWFSSSGPCGIAMYNQNG</sequence>
<dbReference type="AlphaFoldDB" id="A0A922DFK5"/>
<dbReference type="Proteomes" id="UP000811246">
    <property type="component" value="Chromosome 12"/>
</dbReference>
<name>A0A922DFK5_CARIL</name>
<evidence type="ECO:0000256" key="1">
    <source>
        <dbReference type="SAM" id="Coils"/>
    </source>
</evidence>
<dbReference type="OrthoDB" id="1898716at2759"/>
<proteinExistence type="predicted"/>
<evidence type="ECO:0000313" key="3">
    <source>
        <dbReference type="Proteomes" id="UP000811246"/>
    </source>
</evidence>
<feature type="coiled-coil region" evidence="1">
    <location>
        <begin position="29"/>
        <end position="86"/>
    </location>
</feature>
<comment type="caution">
    <text evidence="2">The sequence shown here is derived from an EMBL/GenBank/DDBJ whole genome shotgun (WGS) entry which is preliminary data.</text>
</comment>
<dbReference type="EMBL" id="CM031836">
    <property type="protein sequence ID" value="KAG6683415.1"/>
    <property type="molecule type" value="Genomic_DNA"/>
</dbReference>
<organism evidence="2 3">
    <name type="scientific">Carya illinoinensis</name>
    <name type="common">Pecan</name>
    <dbReference type="NCBI Taxonomy" id="32201"/>
    <lineage>
        <taxon>Eukaryota</taxon>
        <taxon>Viridiplantae</taxon>
        <taxon>Streptophyta</taxon>
        <taxon>Embryophyta</taxon>
        <taxon>Tracheophyta</taxon>
        <taxon>Spermatophyta</taxon>
        <taxon>Magnoliopsida</taxon>
        <taxon>eudicotyledons</taxon>
        <taxon>Gunneridae</taxon>
        <taxon>Pentapetalae</taxon>
        <taxon>rosids</taxon>
        <taxon>fabids</taxon>
        <taxon>Fagales</taxon>
        <taxon>Juglandaceae</taxon>
        <taxon>Carya</taxon>
    </lineage>
</organism>
<keyword evidence="1" id="KW-0175">Coiled coil</keyword>
<accession>A0A922DFK5</accession>
<reference evidence="2" key="1">
    <citation type="submission" date="2021-01" db="EMBL/GenBank/DDBJ databases">
        <authorList>
            <person name="Lovell J.T."/>
            <person name="Bentley N."/>
            <person name="Bhattarai G."/>
            <person name="Jenkins J.W."/>
            <person name="Sreedasyam A."/>
            <person name="Alarcon Y."/>
            <person name="Bock C."/>
            <person name="Boston L."/>
            <person name="Carlson J."/>
            <person name="Cervantes K."/>
            <person name="Clermont K."/>
            <person name="Krom N."/>
            <person name="Kubenka K."/>
            <person name="Mamidi S."/>
            <person name="Mattison C."/>
            <person name="Monteros M."/>
            <person name="Pisani C."/>
            <person name="Plott C."/>
            <person name="Rajasekar S."/>
            <person name="Rhein H.S."/>
            <person name="Rohla C."/>
            <person name="Song M."/>
            <person name="Hilaire R.S."/>
            <person name="Shu S."/>
            <person name="Wells L."/>
            <person name="Wang X."/>
            <person name="Webber J."/>
            <person name="Heerema R.J."/>
            <person name="Klein P."/>
            <person name="Conner P."/>
            <person name="Grauke L."/>
            <person name="Grimwood J."/>
            <person name="Schmutz J."/>
            <person name="Randall J.J."/>
        </authorList>
    </citation>
    <scope>NUCLEOTIDE SEQUENCE</scope>
    <source>
        <tissue evidence="2">Leaf</tissue>
    </source>
</reference>
<protein>
    <submittedName>
        <fullName evidence="2">Uncharacterized protein</fullName>
    </submittedName>
</protein>
<gene>
    <name evidence="2" type="ORF">I3842_12G011200</name>
</gene>
<evidence type="ECO:0000313" key="2">
    <source>
        <dbReference type="EMBL" id="KAG6683415.1"/>
    </source>
</evidence>